<gene>
    <name evidence="2" type="primary">rfbC</name>
    <name evidence="2" type="ORF">KYD98_09345</name>
</gene>
<name>A0ABS7ANP8_9CLOT</name>
<dbReference type="Gene3D" id="2.60.120.10">
    <property type="entry name" value="Jelly Rolls"/>
    <property type="match status" value="1"/>
</dbReference>
<comment type="subunit">
    <text evidence="1">Homodimer.</text>
</comment>
<sequence length="192" mass="22279">MGNFNFNKTNIEGVYIIEPKVFGDNRGYFMETYNRKDFLEKGLDMTFVQDNESRSTKGVLRGLHFQKKHSQGKLVRVTKGEVFDVAVDLRHGSPTFGMWEGVILTEENKKQFYIPEGFAHGFLVLSDEAVFNYKCTNFYAPEYDGGVMWNDPDIDIKWPLDGIENIILSEKDKVHPNLKDLDLKIYPDFLYK</sequence>
<evidence type="ECO:0000313" key="2">
    <source>
        <dbReference type="EMBL" id="MBW6410300.1"/>
    </source>
</evidence>
<comment type="function">
    <text evidence="1">Catalyzes the epimerization of the C3' and C5'positions of dTDP-6-deoxy-D-xylo-4-hexulose, forming dTDP-6-deoxy-L-lyxo-4-hexulose.</text>
</comment>
<dbReference type="CDD" id="cd00438">
    <property type="entry name" value="cupin_RmlC"/>
    <property type="match status" value="1"/>
</dbReference>
<comment type="caution">
    <text evidence="2">The sequence shown here is derived from an EMBL/GenBank/DDBJ whole genome shotgun (WGS) entry which is preliminary data.</text>
</comment>
<dbReference type="Pfam" id="PF00908">
    <property type="entry name" value="dTDP_sugar_isom"/>
    <property type="match status" value="1"/>
</dbReference>
<proteinExistence type="inferred from homology"/>
<comment type="pathway">
    <text evidence="1">Carbohydrate biosynthesis; dTDP-L-rhamnose biosynthesis.</text>
</comment>
<dbReference type="EC" id="5.1.3.13" evidence="1"/>
<dbReference type="Proteomes" id="UP001519921">
    <property type="component" value="Unassembled WGS sequence"/>
</dbReference>
<dbReference type="InterPro" id="IPR014710">
    <property type="entry name" value="RmlC-like_jellyroll"/>
</dbReference>
<evidence type="ECO:0000313" key="3">
    <source>
        <dbReference type="Proteomes" id="UP001519921"/>
    </source>
</evidence>
<dbReference type="InterPro" id="IPR000888">
    <property type="entry name" value="RmlC-like"/>
</dbReference>
<dbReference type="RefSeq" id="WP_219779500.1">
    <property type="nucleotide sequence ID" value="NZ_JAHXPT010000006.1"/>
</dbReference>
<dbReference type="PANTHER" id="PTHR21047:SF2">
    <property type="entry name" value="THYMIDINE DIPHOSPHO-4-KETO-RHAMNOSE 3,5-EPIMERASE"/>
    <property type="match status" value="1"/>
</dbReference>
<keyword evidence="3" id="KW-1185">Reference proteome</keyword>
<dbReference type="InterPro" id="IPR011051">
    <property type="entry name" value="RmlC_Cupin_sf"/>
</dbReference>
<reference evidence="2 3" key="1">
    <citation type="submission" date="2021-07" db="EMBL/GenBank/DDBJ databases">
        <title>Clostridium weizhouense sp. nov., an anaerobic bacterium isolated from activated sludge of Petroleum wastewater.</title>
        <authorList>
            <person name="Li Q."/>
        </authorList>
    </citation>
    <scope>NUCLEOTIDE SEQUENCE [LARGE SCALE GENOMIC DNA]</scope>
    <source>
        <strain evidence="2 3">YB-6</strain>
    </source>
</reference>
<accession>A0ABS7ANP8</accession>
<dbReference type="GO" id="GO:0008830">
    <property type="term" value="F:dTDP-4-dehydrorhamnose 3,5-epimerase activity"/>
    <property type="evidence" value="ECO:0007669"/>
    <property type="project" value="UniProtKB-EC"/>
</dbReference>
<protein>
    <recommendedName>
        <fullName evidence="1">dTDP-4-dehydrorhamnose 3,5-epimerase</fullName>
        <ecNumber evidence="1">5.1.3.13</ecNumber>
    </recommendedName>
    <alternativeName>
        <fullName evidence="1">Thymidine diphospho-4-keto-rhamnose 3,5-epimerase</fullName>
    </alternativeName>
</protein>
<comment type="similarity">
    <text evidence="1">Belongs to the dTDP-4-dehydrorhamnose 3,5-epimerase family.</text>
</comment>
<comment type="catalytic activity">
    <reaction evidence="1">
        <text>dTDP-4-dehydro-6-deoxy-alpha-D-glucose = dTDP-4-dehydro-beta-L-rhamnose</text>
        <dbReference type="Rhea" id="RHEA:16969"/>
        <dbReference type="ChEBI" id="CHEBI:57649"/>
        <dbReference type="ChEBI" id="CHEBI:62830"/>
        <dbReference type="EC" id="5.1.3.13"/>
    </reaction>
</comment>
<dbReference type="NCBIfam" id="TIGR01221">
    <property type="entry name" value="rmlC"/>
    <property type="match status" value="1"/>
</dbReference>
<dbReference type="EMBL" id="JAHXPT010000006">
    <property type="protein sequence ID" value="MBW6410300.1"/>
    <property type="molecule type" value="Genomic_DNA"/>
</dbReference>
<dbReference type="PANTHER" id="PTHR21047">
    <property type="entry name" value="DTDP-6-DEOXY-D-GLUCOSE-3,5 EPIMERASE"/>
    <property type="match status" value="1"/>
</dbReference>
<organism evidence="2 3">
    <name type="scientific">Clostridium weizhouense</name>
    <dbReference type="NCBI Taxonomy" id="2859781"/>
    <lineage>
        <taxon>Bacteria</taxon>
        <taxon>Bacillati</taxon>
        <taxon>Bacillota</taxon>
        <taxon>Clostridia</taxon>
        <taxon>Eubacteriales</taxon>
        <taxon>Clostridiaceae</taxon>
        <taxon>Clostridium</taxon>
    </lineage>
</organism>
<dbReference type="SUPFAM" id="SSF51182">
    <property type="entry name" value="RmlC-like cupins"/>
    <property type="match status" value="1"/>
</dbReference>
<keyword evidence="1 2" id="KW-0413">Isomerase</keyword>
<evidence type="ECO:0000256" key="1">
    <source>
        <dbReference type="RuleBase" id="RU364069"/>
    </source>
</evidence>